<organism evidence="13 14">
    <name type="scientific">Clupea harengus</name>
    <name type="common">Atlantic herring</name>
    <dbReference type="NCBI Taxonomy" id="7950"/>
    <lineage>
        <taxon>Eukaryota</taxon>
        <taxon>Metazoa</taxon>
        <taxon>Chordata</taxon>
        <taxon>Craniata</taxon>
        <taxon>Vertebrata</taxon>
        <taxon>Euteleostomi</taxon>
        <taxon>Actinopterygii</taxon>
        <taxon>Neopterygii</taxon>
        <taxon>Teleostei</taxon>
        <taxon>Clupei</taxon>
        <taxon>Clupeiformes</taxon>
        <taxon>Clupeoidei</taxon>
        <taxon>Clupeidae</taxon>
        <taxon>Clupea</taxon>
    </lineage>
</organism>
<keyword evidence="3" id="KW-0964">Secreted</keyword>
<evidence type="ECO:0000256" key="9">
    <source>
        <dbReference type="SAM" id="MobiDB-lite"/>
    </source>
</evidence>
<feature type="signal peptide" evidence="10">
    <location>
        <begin position="1"/>
        <end position="39"/>
    </location>
</feature>
<dbReference type="InterPro" id="IPR016014">
    <property type="entry name" value="Clusterin_N"/>
</dbReference>
<dbReference type="GO" id="GO:0005615">
    <property type="term" value="C:extracellular space"/>
    <property type="evidence" value="ECO:0007669"/>
    <property type="project" value="TreeGrafter"/>
</dbReference>
<sequence length="511" mass="56432">MDSMLLCLRGNISLISQLIMMRMMKSMVLLSLLSLAASGSPSDDKHTHTHTLNLELQHPQLLARLSAAGEQCVVGEIKRALLGVKQLREMLDTQQHTHLQLMETLTHSYNKKRGAEQLAQGVEQKLREAELHCHGALKSRWAECRPCLEESCRLFYTSTCHRDNTFTLQVEELFRRVSSHLDAQEQLYNQNPEEDRSDPSPVPDAPDSPSGPPPAPAEGLPRLIESLTEASEEAEALYARCLATVAGMRSVLGPAFHMAFSEELRPQPLPPTGLGGVTHTLLQLGRSAFQEVESVVQEVSSALQEVEFAVQEVGSTLSGLLQGLQTANKDKKVEEKAGAALCRQLRRQPANCWRLQDQCSSCTDTFLTECPTVSQQYSELQDIHLLVNASRLQYSEVQQVALRHVENTLLWANHMTAKHAWVTHITNGSTAPKHTFSITKLTPGGSDQLEGSASEAWHVEACLLDSPPITMSVPTQLEPTDPAFINYVTQEALEVFKHSIPTATSSRSDQG</sequence>
<dbReference type="InterPro" id="IPR016015">
    <property type="entry name" value="Clusterin_C"/>
</dbReference>
<evidence type="ECO:0000256" key="3">
    <source>
        <dbReference type="ARBA" id="ARBA00022525"/>
    </source>
</evidence>
<dbReference type="GO" id="GO:0005634">
    <property type="term" value="C:nucleus"/>
    <property type="evidence" value="ECO:0007669"/>
    <property type="project" value="TreeGrafter"/>
</dbReference>
<evidence type="ECO:0000313" key="14">
    <source>
        <dbReference type="RefSeq" id="XP_031439705.1"/>
    </source>
</evidence>
<keyword evidence="13" id="KW-1185">Reference proteome</keyword>
<evidence type="ECO:0000256" key="7">
    <source>
        <dbReference type="ARBA" id="ARBA00023180"/>
    </source>
</evidence>
<dbReference type="SMART" id="SM00035">
    <property type="entry name" value="CLa"/>
    <property type="match status" value="1"/>
</dbReference>
<proteinExistence type="inferred from homology"/>
<evidence type="ECO:0000256" key="6">
    <source>
        <dbReference type="ARBA" id="ARBA00023157"/>
    </source>
</evidence>
<name>A0A6P8GY59_CLUHA</name>
<dbReference type="AlphaFoldDB" id="A0A6P8GY59"/>
<dbReference type="OrthoDB" id="9894485at2759"/>
<dbReference type="GO" id="GO:0051787">
    <property type="term" value="F:misfolded protein binding"/>
    <property type="evidence" value="ECO:0007669"/>
    <property type="project" value="TreeGrafter"/>
</dbReference>
<feature type="compositionally biased region" description="Pro residues" evidence="9">
    <location>
        <begin position="200"/>
        <end position="216"/>
    </location>
</feature>
<dbReference type="Proteomes" id="UP000515152">
    <property type="component" value="Chromosome 17"/>
</dbReference>
<dbReference type="Pfam" id="PF01093">
    <property type="entry name" value="Clusterin"/>
    <property type="match status" value="1"/>
</dbReference>
<comment type="similarity">
    <text evidence="2 8">Belongs to the clusterin family.</text>
</comment>
<keyword evidence="7" id="KW-0325">Glycoprotein</keyword>
<gene>
    <name evidence="14" type="primary">LOC116224389</name>
</gene>
<feature type="chain" id="PRO_5027553063" description="Clusterin" evidence="10">
    <location>
        <begin position="40"/>
        <end position="511"/>
    </location>
</feature>
<comment type="subcellular location">
    <subcellularLocation>
        <location evidence="1">Secreted</location>
    </subcellularLocation>
</comment>
<evidence type="ECO:0000256" key="5">
    <source>
        <dbReference type="ARBA" id="ARBA00023054"/>
    </source>
</evidence>
<evidence type="ECO:0000256" key="8">
    <source>
        <dbReference type="RuleBase" id="RU000629"/>
    </source>
</evidence>
<feature type="domain" description="Clusterin N-terminal" evidence="11">
    <location>
        <begin position="55"/>
        <end position="286"/>
    </location>
</feature>
<dbReference type="SMART" id="SM00030">
    <property type="entry name" value="CLb"/>
    <property type="match status" value="1"/>
</dbReference>
<keyword evidence="4 10" id="KW-0732">Signal</keyword>
<dbReference type="InterPro" id="IPR000753">
    <property type="entry name" value="Clusterin-like"/>
</dbReference>
<evidence type="ECO:0000256" key="2">
    <source>
        <dbReference type="ARBA" id="ARBA00010069"/>
    </source>
</evidence>
<evidence type="ECO:0000256" key="4">
    <source>
        <dbReference type="ARBA" id="ARBA00022729"/>
    </source>
</evidence>
<feature type="region of interest" description="Disordered" evidence="9">
    <location>
        <begin position="190"/>
        <end position="220"/>
    </location>
</feature>
<protein>
    <recommendedName>
        <fullName evidence="8">Clusterin</fullName>
    </recommendedName>
</protein>
<feature type="domain" description="Clusterin C-terminal" evidence="12">
    <location>
        <begin position="280"/>
        <end position="497"/>
    </location>
</feature>
<evidence type="ECO:0000313" key="13">
    <source>
        <dbReference type="Proteomes" id="UP000515152"/>
    </source>
</evidence>
<reference evidence="14" key="1">
    <citation type="submission" date="2025-08" db="UniProtKB">
        <authorList>
            <consortium name="RefSeq"/>
        </authorList>
    </citation>
    <scope>IDENTIFICATION</scope>
</reference>
<accession>A0A6P8GY59</accession>
<dbReference type="PANTHER" id="PTHR10970:SF2">
    <property type="entry name" value="CLUSTERIN-LIKE PROTEIN 1"/>
    <property type="match status" value="1"/>
</dbReference>
<dbReference type="PANTHER" id="PTHR10970">
    <property type="entry name" value="CLUSTERIN"/>
    <property type="match status" value="1"/>
</dbReference>
<dbReference type="RefSeq" id="XP_031439705.1">
    <property type="nucleotide sequence ID" value="XM_031583845.1"/>
</dbReference>
<evidence type="ECO:0000256" key="10">
    <source>
        <dbReference type="SAM" id="SignalP"/>
    </source>
</evidence>
<evidence type="ECO:0000259" key="12">
    <source>
        <dbReference type="SMART" id="SM00035"/>
    </source>
</evidence>
<dbReference type="KEGG" id="char:116224389"/>
<keyword evidence="5" id="KW-0175">Coiled coil</keyword>
<evidence type="ECO:0000256" key="1">
    <source>
        <dbReference type="ARBA" id="ARBA00004613"/>
    </source>
</evidence>
<keyword evidence="6" id="KW-1015">Disulfide bond</keyword>
<evidence type="ECO:0000259" key="11">
    <source>
        <dbReference type="SMART" id="SM00030"/>
    </source>
</evidence>
<dbReference type="GeneID" id="116224389"/>